<evidence type="ECO:0000313" key="4">
    <source>
        <dbReference type="Proteomes" id="UP000234323"/>
    </source>
</evidence>
<feature type="chain" id="PRO_5014187753" evidence="1">
    <location>
        <begin position="26"/>
        <end position="274"/>
    </location>
</feature>
<dbReference type="AlphaFoldDB" id="A0A2I1G0V7"/>
<feature type="domain" description="Rhodanese" evidence="2">
    <location>
        <begin position="65"/>
        <end position="95"/>
    </location>
</feature>
<dbReference type="Gene3D" id="3.40.50.2000">
    <property type="entry name" value="Glycogen Phosphorylase B"/>
    <property type="match status" value="1"/>
</dbReference>
<evidence type="ECO:0000256" key="1">
    <source>
        <dbReference type="SAM" id="SignalP"/>
    </source>
</evidence>
<dbReference type="Proteomes" id="UP000234323">
    <property type="component" value="Unassembled WGS sequence"/>
</dbReference>
<proteinExistence type="predicted"/>
<gene>
    <name evidence="3" type="ORF">RhiirA4_453588</name>
</gene>
<comment type="caution">
    <text evidence="3">The sequence shown here is derived from an EMBL/GenBank/DDBJ whole genome shotgun (WGS) entry which is preliminary data.</text>
</comment>
<dbReference type="SUPFAM" id="SSF53756">
    <property type="entry name" value="UDP-Glycosyltransferase/glycogen phosphorylase"/>
    <property type="match status" value="1"/>
</dbReference>
<reference evidence="3 4" key="1">
    <citation type="submission" date="2015-10" db="EMBL/GenBank/DDBJ databases">
        <title>Genome analyses suggest a sexual origin of heterokaryosis in a supposedly ancient asexual fungus.</title>
        <authorList>
            <person name="Ropars J."/>
            <person name="Sedzielewska K."/>
            <person name="Noel J."/>
            <person name="Charron P."/>
            <person name="Farinelli L."/>
            <person name="Marton T."/>
            <person name="Kruger M."/>
            <person name="Pelin A."/>
            <person name="Brachmann A."/>
            <person name="Corradi N."/>
        </authorList>
    </citation>
    <scope>NUCLEOTIDE SEQUENCE [LARGE SCALE GENOMIC DNA]</scope>
    <source>
        <strain evidence="3 4">A4</strain>
    </source>
</reference>
<dbReference type="GO" id="GO:0016740">
    <property type="term" value="F:transferase activity"/>
    <property type="evidence" value="ECO:0007669"/>
    <property type="project" value="UniProtKB-KW"/>
</dbReference>
<dbReference type="VEuPathDB" id="FungiDB:FUN_024640"/>
<feature type="non-terminal residue" evidence="3">
    <location>
        <position position="274"/>
    </location>
</feature>
<keyword evidence="3" id="KW-0808">Transferase</keyword>
<feature type="signal peptide" evidence="1">
    <location>
        <begin position="1"/>
        <end position="25"/>
    </location>
</feature>
<organism evidence="3 4">
    <name type="scientific">Rhizophagus irregularis</name>
    <dbReference type="NCBI Taxonomy" id="588596"/>
    <lineage>
        <taxon>Eukaryota</taxon>
        <taxon>Fungi</taxon>
        <taxon>Fungi incertae sedis</taxon>
        <taxon>Mucoromycota</taxon>
        <taxon>Glomeromycotina</taxon>
        <taxon>Glomeromycetes</taxon>
        <taxon>Glomerales</taxon>
        <taxon>Glomeraceae</taxon>
        <taxon>Rhizophagus</taxon>
    </lineage>
</organism>
<dbReference type="VEuPathDB" id="FungiDB:RhiirA1_534238"/>
<keyword evidence="4" id="KW-1185">Reference proteome</keyword>
<evidence type="ECO:0000259" key="2">
    <source>
        <dbReference type="PROSITE" id="PS50206"/>
    </source>
</evidence>
<evidence type="ECO:0000313" key="3">
    <source>
        <dbReference type="EMBL" id="PKY40254.1"/>
    </source>
</evidence>
<sequence>MIKRKPILLLLILLLNLVFYVNVNTATTQNYIPRNVDFDRSGIPKNILLGSYIGGRSHVKPMLDVAAILIERGYNVTILAGGRYEPSSEYPGLNQITLGPPLVVKNLKRTNSHEEPYKRFSRLIKIGIDDYKETYEKYKKAANEYNIDLFFCDVLLNDACVDIANNLKKPVVAWTSFLQLVTDPVPYKKDPLYGCNISLENESFFERFRCALIQPLQVAYLMAPLKRQLNNLREQMNINTSSGKMPKISLTLLNTYFGFELPQTLPPNVQEVGP</sequence>
<name>A0A2I1G0V7_9GLOM</name>
<dbReference type="InterPro" id="IPR001763">
    <property type="entry name" value="Rhodanese-like_dom"/>
</dbReference>
<dbReference type="EMBL" id="LLXI01000094">
    <property type="protein sequence ID" value="PKY40254.1"/>
    <property type="molecule type" value="Genomic_DNA"/>
</dbReference>
<protein>
    <submittedName>
        <fullName evidence="3">UDP-Glycosyltransferase/glycogen phosphorylase</fullName>
    </submittedName>
</protein>
<keyword evidence="1" id="KW-0732">Signal</keyword>
<dbReference type="PROSITE" id="PS50206">
    <property type="entry name" value="RHODANESE_3"/>
    <property type="match status" value="1"/>
</dbReference>
<accession>A0A2I1G0V7</accession>